<evidence type="ECO:0000256" key="6">
    <source>
        <dbReference type="ARBA" id="ARBA00023242"/>
    </source>
</evidence>
<comment type="similarity">
    <text evidence="2">Belongs to the REXO1/REXO3 family.</text>
</comment>
<name>A0A8K0D1T4_IGNLU</name>
<sequence length="476" mass="53577">EPDSGDDPGLETNSSCGSSSDSNRDTSLPSSANSSPRTKGLSRRQRKNRRRDDHSPPDNKKKPKPKRTKAVVVNHKVFEPINLYGRLLTSFTSEQRLAMYLRNYTVKHPLLIALGYPVEFPDFPGQTYIVKDSPKMPWYKCKGTYHTIKSRLDANAREFVPGSEYYDYKSDHDSGQGSGNSSDSSEGSDDSLSSSSSRSKSDRYLEYIDNQACQTRSCVRCDKNFHITAKNTYLTKEKCTYHWGKLQRVITPVKHNGPLYQYMCCQGSSTSPGCTTGRCHVWNGVKSGFNGPLEGFVYIHSRKPVPLEEYHRAYALDCEMCYTVEGLELAKVTVVGMDGRLVYDTFVKPANDVVDYNTRFSGITAKDLKNGAKTLKEVQKDLMEFLHANTLLIGHGLENDLRALKIIHNDCIDTSILFQSQTNVLPKRHSLKYLSACLLNKEIQCGSNGHNSYEDARTAMELVLYRVCMDFGLHSN</sequence>
<dbReference type="Pfam" id="PF00929">
    <property type="entry name" value="RNase_T"/>
    <property type="match status" value="1"/>
</dbReference>
<comment type="caution">
    <text evidence="9">The sequence shown here is derived from an EMBL/GenBank/DDBJ whole genome shotgun (WGS) entry which is preliminary data.</text>
</comment>
<dbReference type="PANTHER" id="PTHR12801:SF115">
    <property type="entry name" value="FI18136P1-RELATED"/>
    <property type="match status" value="1"/>
</dbReference>
<evidence type="ECO:0000313" key="10">
    <source>
        <dbReference type="Proteomes" id="UP000801492"/>
    </source>
</evidence>
<dbReference type="InterPro" id="IPR034922">
    <property type="entry name" value="REX1-like_exo"/>
</dbReference>
<dbReference type="AlphaFoldDB" id="A0A8K0D1T4"/>
<proteinExistence type="inferred from homology"/>
<feature type="compositionally biased region" description="Low complexity" evidence="7">
    <location>
        <begin position="179"/>
        <end position="198"/>
    </location>
</feature>
<dbReference type="FunFam" id="3.30.420.10:FF:000031">
    <property type="entry name" value="RNA exonuclease 1"/>
    <property type="match status" value="1"/>
</dbReference>
<evidence type="ECO:0000313" key="9">
    <source>
        <dbReference type="EMBL" id="KAF2895536.1"/>
    </source>
</evidence>
<dbReference type="InterPro" id="IPR013520">
    <property type="entry name" value="Ribonucl_H"/>
</dbReference>
<accession>A0A8K0D1T4</accession>
<evidence type="ECO:0000256" key="2">
    <source>
        <dbReference type="ARBA" id="ARBA00006357"/>
    </source>
</evidence>
<feature type="compositionally biased region" description="Basic residues" evidence="7">
    <location>
        <begin position="40"/>
        <end position="49"/>
    </location>
</feature>
<dbReference type="GO" id="GO:0005634">
    <property type="term" value="C:nucleus"/>
    <property type="evidence" value="ECO:0007669"/>
    <property type="project" value="UniProtKB-SubCell"/>
</dbReference>
<dbReference type="GO" id="GO:0003676">
    <property type="term" value="F:nucleic acid binding"/>
    <property type="evidence" value="ECO:0007669"/>
    <property type="project" value="InterPro"/>
</dbReference>
<dbReference type="EMBL" id="VTPC01005831">
    <property type="protein sequence ID" value="KAF2895536.1"/>
    <property type="molecule type" value="Genomic_DNA"/>
</dbReference>
<evidence type="ECO:0000256" key="7">
    <source>
        <dbReference type="SAM" id="MobiDB-lite"/>
    </source>
</evidence>
<dbReference type="PANTHER" id="PTHR12801">
    <property type="entry name" value="RNA EXONUCLEASE REXO1 / RECO3 FAMILY MEMBER-RELATED"/>
    <property type="match status" value="1"/>
</dbReference>
<dbReference type="InterPro" id="IPR036397">
    <property type="entry name" value="RNaseH_sf"/>
</dbReference>
<dbReference type="OrthoDB" id="206335at2759"/>
<dbReference type="GO" id="GO:0010629">
    <property type="term" value="P:negative regulation of gene expression"/>
    <property type="evidence" value="ECO:0007669"/>
    <property type="project" value="UniProtKB-ARBA"/>
</dbReference>
<feature type="region of interest" description="Disordered" evidence="7">
    <location>
        <begin position="170"/>
        <end position="198"/>
    </location>
</feature>
<comment type="subcellular location">
    <subcellularLocation>
        <location evidence="1">Nucleus</location>
    </subcellularLocation>
</comment>
<feature type="non-terminal residue" evidence="9">
    <location>
        <position position="1"/>
    </location>
</feature>
<dbReference type="SUPFAM" id="SSF53098">
    <property type="entry name" value="Ribonuclease H-like"/>
    <property type="match status" value="1"/>
</dbReference>
<evidence type="ECO:0000256" key="4">
    <source>
        <dbReference type="ARBA" id="ARBA00022801"/>
    </source>
</evidence>
<keyword evidence="3" id="KW-0540">Nuclease</keyword>
<dbReference type="GO" id="GO:0004527">
    <property type="term" value="F:exonuclease activity"/>
    <property type="evidence" value="ECO:0007669"/>
    <property type="project" value="UniProtKB-KW"/>
</dbReference>
<dbReference type="SMART" id="SM00479">
    <property type="entry name" value="EXOIII"/>
    <property type="match status" value="1"/>
</dbReference>
<keyword evidence="4" id="KW-0378">Hydrolase</keyword>
<reference evidence="9" key="1">
    <citation type="submission" date="2019-08" db="EMBL/GenBank/DDBJ databases">
        <title>The genome of the North American firefly Photinus pyralis.</title>
        <authorList>
            <consortium name="Photinus pyralis genome working group"/>
            <person name="Fallon T.R."/>
            <person name="Sander Lower S.E."/>
            <person name="Weng J.-K."/>
        </authorList>
    </citation>
    <scope>NUCLEOTIDE SEQUENCE</scope>
    <source>
        <strain evidence="9">TRF0915ILg1</strain>
        <tissue evidence="9">Whole body</tissue>
    </source>
</reference>
<organism evidence="9 10">
    <name type="scientific">Ignelater luminosus</name>
    <name type="common">Cucubano</name>
    <name type="synonym">Pyrophorus luminosus</name>
    <dbReference type="NCBI Taxonomy" id="2038154"/>
    <lineage>
        <taxon>Eukaryota</taxon>
        <taxon>Metazoa</taxon>
        <taxon>Ecdysozoa</taxon>
        <taxon>Arthropoda</taxon>
        <taxon>Hexapoda</taxon>
        <taxon>Insecta</taxon>
        <taxon>Pterygota</taxon>
        <taxon>Neoptera</taxon>
        <taxon>Endopterygota</taxon>
        <taxon>Coleoptera</taxon>
        <taxon>Polyphaga</taxon>
        <taxon>Elateriformia</taxon>
        <taxon>Elateroidea</taxon>
        <taxon>Elateridae</taxon>
        <taxon>Agrypninae</taxon>
        <taxon>Pyrophorini</taxon>
        <taxon>Ignelater</taxon>
    </lineage>
</organism>
<feature type="domain" description="Exonuclease" evidence="8">
    <location>
        <begin position="312"/>
        <end position="472"/>
    </location>
</feature>
<gene>
    <name evidence="9" type="ORF">ILUMI_10641</name>
</gene>
<keyword evidence="5" id="KW-0269">Exonuclease</keyword>
<dbReference type="Gene3D" id="3.30.420.10">
    <property type="entry name" value="Ribonuclease H-like superfamily/Ribonuclease H"/>
    <property type="match status" value="1"/>
</dbReference>
<keyword evidence="10" id="KW-1185">Reference proteome</keyword>
<dbReference type="CDD" id="cd06145">
    <property type="entry name" value="REX1_like"/>
    <property type="match status" value="1"/>
</dbReference>
<dbReference type="Proteomes" id="UP000801492">
    <property type="component" value="Unassembled WGS sequence"/>
</dbReference>
<feature type="compositionally biased region" description="Low complexity" evidence="7">
    <location>
        <begin position="14"/>
        <end position="31"/>
    </location>
</feature>
<dbReference type="InterPro" id="IPR012337">
    <property type="entry name" value="RNaseH-like_sf"/>
</dbReference>
<protein>
    <recommendedName>
        <fullName evidence="8">Exonuclease domain-containing protein</fullName>
    </recommendedName>
</protein>
<keyword evidence="6" id="KW-0539">Nucleus</keyword>
<feature type="region of interest" description="Disordered" evidence="7">
    <location>
        <begin position="1"/>
        <end position="69"/>
    </location>
</feature>
<evidence type="ECO:0000259" key="8">
    <source>
        <dbReference type="SMART" id="SM00479"/>
    </source>
</evidence>
<dbReference type="InterPro" id="IPR047021">
    <property type="entry name" value="REXO1/3/4-like"/>
</dbReference>
<evidence type="ECO:0000256" key="3">
    <source>
        <dbReference type="ARBA" id="ARBA00022722"/>
    </source>
</evidence>
<feature type="compositionally biased region" description="Basic and acidic residues" evidence="7">
    <location>
        <begin position="50"/>
        <end position="60"/>
    </location>
</feature>
<evidence type="ECO:0000256" key="5">
    <source>
        <dbReference type="ARBA" id="ARBA00022839"/>
    </source>
</evidence>
<evidence type="ECO:0000256" key="1">
    <source>
        <dbReference type="ARBA" id="ARBA00004123"/>
    </source>
</evidence>